<feature type="compositionally biased region" description="Polar residues" evidence="2">
    <location>
        <begin position="347"/>
        <end position="357"/>
    </location>
</feature>
<reference evidence="3" key="1">
    <citation type="submission" date="2020-04" db="EMBL/GenBank/DDBJ databases">
        <authorList>
            <person name="Alioto T."/>
            <person name="Alioto T."/>
            <person name="Gomez Garrido J."/>
        </authorList>
    </citation>
    <scope>NUCLEOTIDE SEQUENCE</scope>
    <source>
        <strain evidence="3">A484AB</strain>
    </source>
</reference>
<dbReference type="PANTHER" id="PTHR47331:SF1">
    <property type="entry name" value="GAG-LIKE PROTEIN"/>
    <property type="match status" value="1"/>
</dbReference>
<evidence type="ECO:0000256" key="1">
    <source>
        <dbReference type="SAM" id="Coils"/>
    </source>
</evidence>
<dbReference type="EMBL" id="CACRXK020020309">
    <property type="protein sequence ID" value="CAB4034664.1"/>
    <property type="molecule type" value="Genomic_DNA"/>
</dbReference>
<keyword evidence="4" id="KW-1185">Reference proteome</keyword>
<feature type="compositionally biased region" description="Polar residues" evidence="2">
    <location>
        <begin position="592"/>
        <end position="604"/>
    </location>
</feature>
<feature type="region of interest" description="Disordered" evidence="2">
    <location>
        <begin position="693"/>
        <end position="727"/>
    </location>
</feature>
<organism evidence="3 4">
    <name type="scientific">Paramuricea clavata</name>
    <name type="common">Red gorgonian</name>
    <name type="synonym">Violescent sea-whip</name>
    <dbReference type="NCBI Taxonomy" id="317549"/>
    <lineage>
        <taxon>Eukaryota</taxon>
        <taxon>Metazoa</taxon>
        <taxon>Cnidaria</taxon>
        <taxon>Anthozoa</taxon>
        <taxon>Octocorallia</taxon>
        <taxon>Malacalcyonacea</taxon>
        <taxon>Plexauridae</taxon>
        <taxon>Paramuricea</taxon>
    </lineage>
</organism>
<name>A0A6S7JX10_PARCT</name>
<gene>
    <name evidence="3" type="ORF">PACLA_8A016836</name>
</gene>
<feature type="coiled-coil region" evidence="1">
    <location>
        <begin position="192"/>
        <end position="226"/>
    </location>
</feature>
<comment type="caution">
    <text evidence="3">The sequence shown here is derived from an EMBL/GenBank/DDBJ whole genome shotgun (WGS) entry which is preliminary data.</text>
</comment>
<proteinExistence type="predicted"/>
<sequence>SVRSTEGLDDSVLSLEADLEPEFLREPLRETVRRSVRSRRVNTTIDRDGVLRERLITLNRQKSGVLAAVTAKRNEIERLMKNVDNFLQVQSEAAVLTDLFEKYIAQKKLLSEMKDDDDNKLKANRDFNETIQRVGVFESRLKAWLIKVEAEIQQEVQPSDSASQLTKVTSLSKRSSRLSQASSKRSSISAARVKETARMAEINAEVKALKQKQALLQKDLKLKEEKMKLSFQLEELNLGTELAKAKAKEQIFAQAETELLESNAWNIDLKKTTRELREEQPRDASKVEMIREASKDNKSYGKLVKDMSRHPREQPVVQQYLGEERSRNSHIHGSTSGLPRDQDSEKTLSSSVSSINPMLSTKPEIESKILQQQNSIMEKLVTQQQRSTLPHRDMFTFDGDLTKYRTFIRAFDTLIEAKEPDYASKLYYLEQYTSGRAQELVRSCLHMPHKEGYLKGRTLLEQKFGQKHKIAMAHVEKLTNGNPIKAEDGDSLEQFSISLMSCSNTLKAIGYLNKIENSNGMKKIVERLPYKLQERWRDIADRIMNDEEREVTIEDIAKFVETKARSMNNPVFGKISYPSKDQNVRSKVPRQKTISGPGNRSSTFATQVDNATIKNRSKVSEASVQTEKEKTVCQCCGANHKVLDCEDFAKKSYSHRLDFAKKHRLCFACLKGGHQSKTCFECGGKHATLLHFSRQPTQDDATKKGDTTNKNDHHEHDNEKNNNDRMDSRCSFTTTGDSITALPVVPVKVRKRGSAEYVQTYALLDNGSNSTFCTDSLRKRLGCGGAERKIKLTTIGTSQDVTTVMLNDLEVTDLDENNTIPLPEVLCRPNIPVSKDEIPTQEDVDRWRYLHGYIHLHNINSEVELLIGANIPEVLQPIQIIASQDGGPYATKVALGWVINGPIGRKLGSALHDCFFTQMKKFRKDSTFCEDYTKFETAEDNDAMLTQQRLTFDNGKNLIRVGGRLNKAPITQDGKNPVILPKKNPVVDLIIKHFHVILGTVLGPVLFSIMVDDIKTADPSNALVRR</sequence>
<dbReference type="Proteomes" id="UP001152795">
    <property type="component" value="Unassembled WGS sequence"/>
</dbReference>
<dbReference type="AlphaFoldDB" id="A0A6S7JX10"/>
<feature type="region of interest" description="Disordered" evidence="2">
    <location>
        <begin position="575"/>
        <end position="604"/>
    </location>
</feature>
<dbReference type="OrthoDB" id="5983040at2759"/>
<evidence type="ECO:0000313" key="3">
    <source>
        <dbReference type="EMBL" id="CAB4034664.1"/>
    </source>
</evidence>
<protein>
    <submittedName>
        <fullName evidence="3">Uncharacterized protein</fullName>
    </submittedName>
</protein>
<feature type="non-terminal residue" evidence="3">
    <location>
        <position position="1026"/>
    </location>
</feature>
<dbReference type="InterPro" id="IPR005312">
    <property type="entry name" value="DUF1759"/>
</dbReference>
<keyword evidence="1" id="KW-0175">Coiled coil</keyword>
<feature type="compositionally biased region" description="Basic and acidic residues" evidence="2">
    <location>
        <begin position="700"/>
        <end position="727"/>
    </location>
</feature>
<feature type="region of interest" description="Disordered" evidence="2">
    <location>
        <begin position="321"/>
        <end position="357"/>
    </location>
</feature>
<feature type="non-terminal residue" evidence="3">
    <location>
        <position position="1"/>
    </location>
</feature>
<evidence type="ECO:0000313" key="4">
    <source>
        <dbReference type="Proteomes" id="UP001152795"/>
    </source>
</evidence>
<dbReference type="Pfam" id="PF03564">
    <property type="entry name" value="DUF1759"/>
    <property type="match status" value="1"/>
</dbReference>
<dbReference type="PANTHER" id="PTHR47331">
    <property type="entry name" value="PHD-TYPE DOMAIN-CONTAINING PROTEIN"/>
    <property type="match status" value="1"/>
</dbReference>
<evidence type="ECO:0000256" key="2">
    <source>
        <dbReference type="SAM" id="MobiDB-lite"/>
    </source>
</evidence>
<accession>A0A6S7JX10</accession>